<dbReference type="CDD" id="cd13124">
    <property type="entry name" value="MATE_SpoVB_like"/>
    <property type="match status" value="1"/>
</dbReference>
<reference evidence="7" key="2">
    <citation type="submission" date="2020-09" db="EMBL/GenBank/DDBJ databases">
        <authorList>
            <person name="Sun Q."/>
            <person name="Zhou Y."/>
        </authorList>
    </citation>
    <scope>NUCLEOTIDE SEQUENCE</scope>
    <source>
        <strain evidence="7">CGMCC 1.12408</strain>
    </source>
</reference>
<feature type="transmembrane region" description="Helical" evidence="6">
    <location>
        <begin position="47"/>
        <end position="69"/>
    </location>
</feature>
<feature type="transmembrane region" description="Helical" evidence="6">
    <location>
        <begin position="245"/>
        <end position="265"/>
    </location>
</feature>
<evidence type="ECO:0000256" key="4">
    <source>
        <dbReference type="ARBA" id="ARBA00022989"/>
    </source>
</evidence>
<keyword evidence="4 6" id="KW-1133">Transmembrane helix</keyword>
<evidence type="ECO:0000256" key="1">
    <source>
        <dbReference type="ARBA" id="ARBA00004651"/>
    </source>
</evidence>
<feature type="transmembrane region" description="Helical" evidence="6">
    <location>
        <begin position="499"/>
        <end position="519"/>
    </location>
</feature>
<feature type="transmembrane region" description="Helical" evidence="6">
    <location>
        <begin position="338"/>
        <end position="359"/>
    </location>
</feature>
<evidence type="ECO:0000256" key="5">
    <source>
        <dbReference type="ARBA" id="ARBA00023136"/>
    </source>
</evidence>
<dbReference type="RefSeq" id="WP_188385222.1">
    <property type="nucleotide sequence ID" value="NZ_BMEY01000014.1"/>
</dbReference>
<feature type="transmembrane region" description="Helical" evidence="6">
    <location>
        <begin position="89"/>
        <end position="110"/>
    </location>
</feature>
<keyword evidence="8" id="KW-1185">Reference proteome</keyword>
<dbReference type="InterPro" id="IPR050833">
    <property type="entry name" value="Poly_Biosynth_Transport"/>
</dbReference>
<evidence type="ECO:0000313" key="7">
    <source>
        <dbReference type="EMBL" id="GGA82631.1"/>
    </source>
</evidence>
<evidence type="ECO:0000256" key="2">
    <source>
        <dbReference type="ARBA" id="ARBA00022475"/>
    </source>
</evidence>
<feature type="transmembrane region" description="Helical" evidence="6">
    <location>
        <begin position="434"/>
        <end position="456"/>
    </location>
</feature>
<keyword evidence="7" id="KW-0132">Cell division</keyword>
<keyword evidence="3 6" id="KW-0812">Transmembrane</keyword>
<feature type="transmembrane region" description="Helical" evidence="6">
    <location>
        <begin position="168"/>
        <end position="187"/>
    </location>
</feature>
<gene>
    <name evidence="7" type="ORF">GCM10008025_27270</name>
</gene>
<dbReference type="GO" id="GO:0005886">
    <property type="term" value="C:plasma membrane"/>
    <property type="evidence" value="ECO:0007669"/>
    <property type="project" value="UniProtKB-SubCell"/>
</dbReference>
<dbReference type="PANTHER" id="PTHR30250">
    <property type="entry name" value="PST FAMILY PREDICTED COLANIC ACID TRANSPORTER"/>
    <property type="match status" value="1"/>
</dbReference>
<reference evidence="7" key="1">
    <citation type="journal article" date="2014" name="Int. J. Syst. Evol. Microbiol.">
        <title>Complete genome sequence of Corynebacterium casei LMG S-19264T (=DSM 44701T), isolated from a smear-ripened cheese.</title>
        <authorList>
            <consortium name="US DOE Joint Genome Institute (JGI-PGF)"/>
            <person name="Walter F."/>
            <person name="Albersmeier A."/>
            <person name="Kalinowski J."/>
            <person name="Ruckert C."/>
        </authorList>
    </citation>
    <scope>NUCLEOTIDE SEQUENCE</scope>
    <source>
        <strain evidence="7">CGMCC 1.12408</strain>
    </source>
</reference>
<dbReference type="AlphaFoldDB" id="A0A916S5L9"/>
<name>A0A916S5L9_9BACI</name>
<dbReference type="EMBL" id="BMEY01000014">
    <property type="protein sequence ID" value="GGA82631.1"/>
    <property type="molecule type" value="Genomic_DNA"/>
</dbReference>
<evidence type="ECO:0000256" key="6">
    <source>
        <dbReference type="SAM" id="Phobius"/>
    </source>
</evidence>
<comment type="subcellular location">
    <subcellularLocation>
        <location evidence="1">Cell membrane</location>
        <topology evidence="1">Multi-pass membrane protein</topology>
    </subcellularLocation>
</comment>
<feature type="transmembrane region" description="Helical" evidence="6">
    <location>
        <begin position="379"/>
        <end position="400"/>
    </location>
</feature>
<comment type="caution">
    <text evidence="7">The sequence shown here is derived from an EMBL/GenBank/DDBJ whole genome shotgun (WGS) entry which is preliminary data.</text>
</comment>
<dbReference type="InterPro" id="IPR002797">
    <property type="entry name" value="Polysacc_synth"/>
</dbReference>
<organism evidence="7 8">
    <name type="scientific">Ornithinibacillus halotolerans</name>
    <dbReference type="NCBI Taxonomy" id="1274357"/>
    <lineage>
        <taxon>Bacteria</taxon>
        <taxon>Bacillati</taxon>
        <taxon>Bacillota</taxon>
        <taxon>Bacilli</taxon>
        <taxon>Bacillales</taxon>
        <taxon>Bacillaceae</taxon>
        <taxon>Ornithinibacillus</taxon>
    </lineage>
</organism>
<dbReference type="GO" id="GO:0051301">
    <property type="term" value="P:cell division"/>
    <property type="evidence" value="ECO:0007669"/>
    <property type="project" value="UniProtKB-KW"/>
</dbReference>
<keyword evidence="7" id="KW-0131">Cell cycle</keyword>
<dbReference type="Pfam" id="PF01943">
    <property type="entry name" value="Polysacc_synt"/>
    <property type="match status" value="1"/>
</dbReference>
<accession>A0A916S5L9</accession>
<feature type="transmembrane region" description="Helical" evidence="6">
    <location>
        <begin position="468"/>
        <end position="493"/>
    </location>
</feature>
<keyword evidence="2" id="KW-1003">Cell membrane</keyword>
<feature type="transmembrane region" description="Helical" evidence="6">
    <location>
        <begin position="193"/>
        <end position="216"/>
    </location>
</feature>
<dbReference type="Proteomes" id="UP000613512">
    <property type="component" value="Unassembled WGS sequence"/>
</dbReference>
<feature type="transmembrane region" description="Helical" evidence="6">
    <location>
        <begin position="12"/>
        <end position="35"/>
    </location>
</feature>
<evidence type="ECO:0000256" key="3">
    <source>
        <dbReference type="ARBA" id="ARBA00022692"/>
    </source>
</evidence>
<proteinExistence type="predicted"/>
<feature type="transmembrane region" description="Helical" evidence="6">
    <location>
        <begin position="297"/>
        <end position="317"/>
    </location>
</feature>
<dbReference type="PIRSF" id="PIRSF038958">
    <property type="entry name" value="PG_synth_SpoVB"/>
    <property type="match status" value="1"/>
</dbReference>
<feature type="transmembrane region" description="Helical" evidence="6">
    <location>
        <begin position="130"/>
        <end position="147"/>
    </location>
</feature>
<dbReference type="PANTHER" id="PTHR30250:SF21">
    <property type="entry name" value="LIPID II FLIPPASE MURJ"/>
    <property type="match status" value="1"/>
</dbReference>
<sequence>MSKSTIVRGAFLLTAASFLSKFLGMIYVIPFNAMVGEEGIALYTYAYLPYSILITIATVGIPLAVSKFVSKYNSLGDYYTGMRMFKTGISMMALTGIIAFLALFFSAEVIAKQIIATDDLHNSVEDVKMVIRMVSFALIITPSMSIFRGFFQGNQSMGPTAVSQVIEQIARIIFLLVAAFVIIYVFNGSTKTAVGFATFAAFIGAVASLIVLFMYWKKRKPYIDKHIAQQKTVHDIPKKELMSELFRYAGPFVIVSIAIPVFQLVDTFSFNRAMTAIGLGVETEALFAAIYSLGHKLVIIPVTIATGLSLAVMPVLTSSFTQGNRSQLINQINQALQIILVLVIPASFGLSMLSNEAYGTLYGGVKNDFLLDAGPLLGWYAPVGILFALLSVTAAILQGINQQNHAVLNLCAGIIFKVLFNIQFIHMFEAKGSIFATAIGLGIAVVLNLLRIKVTIDYPFKQLIKRTLLVLIFVGLMGIVIFIIKLIVGSIFSYEESRLGLSFMLALGVMVGGYVYLWFAYKSTLLERIFGERVRKLGKIFR</sequence>
<keyword evidence="5 6" id="KW-0472">Membrane</keyword>
<evidence type="ECO:0000313" key="8">
    <source>
        <dbReference type="Proteomes" id="UP000613512"/>
    </source>
</evidence>
<dbReference type="InterPro" id="IPR024923">
    <property type="entry name" value="PG_synth_SpoVB"/>
</dbReference>
<feature type="transmembrane region" description="Helical" evidence="6">
    <location>
        <begin position="407"/>
        <end position="428"/>
    </location>
</feature>
<protein>
    <submittedName>
        <fullName evidence="7">Cell division protein</fullName>
    </submittedName>
</protein>